<keyword evidence="6 8" id="KW-1133">Transmembrane helix</keyword>
<keyword evidence="11" id="KW-1185">Reference proteome</keyword>
<feature type="domain" description="Glycosyltransferase RgtA/B/C/D-like" evidence="9">
    <location>
        <begin position="94"/>
        <end position="245"/>
    </location>
</feature>
<dbReference type="PANTHER" id="PTHR33908:SF11">
    <property type="entry name" value="MEMBRANE PROTEIN"/>
    <property type="match status" value="1"/>
</dbReference>
<evidence type="ECO:0000259" key="9">
    <source>
        <dbReference type="Pfam" id="PF13231"/>
    </source>
</evidence>
<dbReference type="InterPro" id="IPR038731">
    <property type="entry name" value="RgtA/B/C-like"/>
</dbReference>
<feature type="transmembrane region" description="Helical" evidence="8">
    <location>
        <begin position="37"/>
        <end position="55"/>
    </location>
</feature>
<dbReference type="RefSeq" id="WP_177169215.1">
    <property type="nucleotide sequence ID" value="NZ_FNWJ01000001.1"/>
</dbReference>
<comment type="subcellular location">
    <subcellularLocation>
        <location evidence="1">Cell membrane</location>
        <topology evidence="1">Multi-pass membrane protein</topology>
    </subcellularLocation>
</comment>
<feature type="transmembrane region" description="Helical" evidence="8">
    <location>
        <begin position="165"/>
        <end position="183"/>
    </location>
</feature>
<sequence length="564" mass="61034">MELHGQLAEVAPDRPSAVRDGSPTTGIGTSLRQARPVLFWGAIGLVFVVAGWWRLRVAGDDLFGDELATYWDVTTPSSVLDVVRLVKTDAEITPPLFFVLARVSTWLGKEPLFFRLPSLVAGMLLLPLVVWWARLLAGRGAAFATGVLAAASPFLIYYSAEARAYALMMLCVTASTVCLVQAVRRRRRVYWAGYALASAAAMYSHYTAAFALFAQLVWLAAFQRSQLRTALIANFGAAVLFAPWIPGVIADQNSWTTPLLNALTPLDLENLTRYWLHWSFAYPYAVVPVSAIPGAVGVALLVVGVAVALFGLVVRRHLLSLSRERQRLVALTVMLALANPVLALAVSLVGTHVYGPRNLAASYPALVVLLGSVPFLLRGFTRAIGAAGICGCFVLSGALTALGEQGRPEVRPLAEHLRREARVGDAIVDGTAILSPGPPSVLDTLPHPSLPTFRAGAPEVRDRPFGLFDHRPSLRDALARALIHTSRRGRVFLFMQSLPKSASGPFRARVRRVADPSRQWRSLGLRAVFVDRAERGFARPVLVVLRRTNAKAGHTLAGGRKAGS</sequence>
<feature type="transmembrane region" description="Helical" evidence="8">
    <location>
        <begin position="360"/>
        <end position="377"/>
    </location>
</feature>
<dbReference type="AlphaFoldDB" id="A0A1H6FHG4"/>
<dbReference type="PANTHER" id="PTHR33908">
    <property type="entry name" value="MANNOSYLTRANSFERASE YKCB-RELATED"/>
    <property type="match status" value="1"/>
</dbReference>
<feature type="transmembrane region" description="Helical" evidence="8">
    <location>
        <begin position="203"/>
        <end position="222"/>
    </location>
</feature>
<evidence type="ECO:0000256" key="1">
    <source>
        <dbReference type="ARBA" id="ARBA00004651"/>
    </source>
</evidence>
<evidence type="ECO:0000256" key="6">
    <source>
        <dbReference type="ARBA" id="ARBA00022989"/>
    </source>
</evidence>
<dbReference type="GO" id="GO:0005886">
    <property type="term" value="C:plasma membrane"/>
    <property type="evidence" value="ECO:0007669"/>
    <property type="project" value="UniProtKB-SubCell"/>
</dbReference>
<dbReference type="GO" id="GO:0016763">
    <property type="term" value="F:pentosyltransferase activity"/>
    <property type="evidence" value="ECO:0007669"/>
    <property type="project" value="TreeGrafter"/>
</dbReference>
<dbReference type="Pfam" id="PF13231">
    <property type="entry name" value="PMT_2"/>
    <property type="match status" value="1"/>
</dbReference>
<evidence type="ECO:0000256" key="3">
    <source>
        <dbReference type="ARBA" id="ARBA00022676"/>
    </source>
</evidence>
<dbReference type="EMBL" id="FNWJ01000001">
    <property type="protein sequence ID" value="SEH10271.1"/>
    <property type="molecule type" value="Genomic_DNA"/>
</dbReference>
<dbReference type="STRING" id="29539.SAMN02745716_0120"/>
<feature type="transmembrane region" description="Helical" evidence="8">
    <location>
        <begin position="112"/>
        <end position="133"/>
    </location>
</feature>
<reference evidence="11" key="1">
    <citation type="submission" date="2016-10" db="EMBL/GenBank/DDBJ databases">
        <authorList>
            <person name="Varghese N."/>
            <person name="Submissions S."/>
        </authorList>
    </citation>
    <scope>NUCLEOTIDE SEQUENCE [LARGE SCALE GENOMIC DNA]</scope>
    <source>
        <strain evidence="11">ATCC 35263</strain>
    </source>
</reference>
<evidence type="ECO:0000256" key="4">
    <source>
        <dbReference type="ARBA" id="ARBA00022679"/>
    </source>
</evidence>
<dbReference type="GO" id="GO:0009103">
    <property type="term" value="P:lipopolysaccharide biosynthetic process"/>
    <property type="evidence" value="ECO:0007669"/>
    <property type="project" value="UniProtKB-ARBA"/>
</dbReference>
<keyword evidence="3 10" id="KW-0328">Glycosyltransferase</keyword>
<keyword evidence="4 10" id="KW-0808">Transferase</keyword>
<evidence type="ECO:0000256" key="8">
    <source>
        <dbReference type="SAM" id="Phobius"/>
    </source>
</evidence>
<keyword evidence="7 8" id="KW-0472">Membrane</keyword>
<dbReference type="Proteomes" id="UP000222056">
    <property type="component" value="Unassembled WGS sequence"/>
</dbReference>
<accession>A0A1H6FHG4</accession>
<keyword evidence="2" id="KW-1003">Cell membrane</keyword>
<protein>
    <submittedName>
        <fullName evidence="10">Dolichyl-phosphate-mannose-protein mannosyltransferase</fullName>
    </submittedName>
</protein>
<feature type="transmembrane region" description="Helical" evidence="8">
    <location>
        <begin position="384"/>
        <end position="403"/>
    </location>
</feature>
<evidence type="ECO:0000313" key="10">
    <source>
        <dbReference type="EMBL" id="SEH10271.1"/>
    </source>
</evidence>
<evidence type="ECO:0000256" key="2">
    <source>
        <dbReference type="ARBA" id="ARBA00022475"/>
    </source>
</evidence>
<name>A0A1H6FHG4_THEAL</name>
<evidence type="ECO:0000256" key="5">
    <source>
        <dbReference type="ARBA" id="ARBA00022692"/>
    </source>
</evidence>
<feature type="transmembrane region" description="Helical" evidence="8">
    <location>
        <begin position="139"/>
        <end position="158"/>
    </location>
</feature>
<dbReference type="InterPro" id="IPR050297">
    <property type="entry name" value="LipidA_mod_glycosyltrf_83"/>
</dbReference>
<evidence type="ECO:0000313" key="11">
    <source>
        <dbReference type="Proteomes" id="UP000222056"/>
    </source>
</evidence>
<gene>
    <name evidence="10" type="ORF">SAMN02745716_0120</name>
</gene>
<feature type="transmembrane region" description="Helical" evidence="8">
    <location>
        <begin position="281"/>
        <end position="314"/>
    </location>
</feature>
<feature type="transmembrane region" description="Helical" evidence="8">
    <location>
        <begin position="229"/>
        <end position="249"/>
    </location>
</feature>
<organism evidence="10 11">
    <name type="scientific">Thermoleophilum album</name>
    <dbReference type="NCBI Taxonomy" id="29539"/>
    <lineage>
        <taxon>Bacteria</taxon>
        <taxon>Bacillati</taxon>
        <taxon>Actinomycetota</taxon>
        <taxon>Thermoleophilia</taxon>
        <taxon>Thermoleophilales</taxon>
        <taxon>Thermoleophilaceae</taxon>
        <taxon>Thermoleophilum</taxon>
    </lineage>
</organism>
<feature type="transmembrane region" description="Helical" evidence="8">
    <location>
        <begin position="326"/>
        <end position="348"/>
    </location>
</feature>
<evidence type="ECO:0000256" key="7">
    <source>
        <dbReference type="ARBA" id="ARBA00023136"/>
    </source>
</evidence>
<proteinExistence type="predicted"/>
<keyword evidence="5 8" id="KW-0812">Transmembrane</keyword>